<feature type="transmembrane region" description="Helical" evidence="1">
    <location>
        <begin position="294"/>
        <end position="317"/>
    </location>
</feature>
<dbReference type="SUPFAM" id="SSF55073">
    <property type="entry name" value="Nucleotide cyclase"/>
    <property type="match status" value="1"/>
</dbReference>
<dbReference type="SUPFAM" id="SSF141868">
    <property type="entry name" value="EAL domain-like"/>
    <property type="match status" value="1"/>
</dbReference>
<reference evidence="4 5" key="1">
    <citation type="journal article" date="2019" name="Int. J. Syst. Evol. Microbiol.">
        <title>The Global Catalogue of Microorganisms (GCM) 10K type strain sequencing project: providing services to taxonomists for standard genome sequencing and annotation.</title>
        <authorList>
            <consortium name="The Broad Institute Genomics Platform"/>
            <consortium name="The Broad Institute Genome Sequencing Center for Infectious Disease"/>
            <person name="Wu L."/>
            <person name="Ma J."/>
        </authorList>
    </citation>
    <scope>NUCLEOTIDE SEQUENCE [LARGE SCALE GENOMIC DNA]</scope>
    <source>
        <strain evidence="4 5">JCM 13250</strain>
    </source>
</reference>
<dbReference type="InterPro" id="IPR052155">
    <property type="entry name" value="Biofilm_reg_signaling"/>
</dbReference>
<keyword evidence="1" id="KW-0812">Transmembrane</keyword>
<protein>
    <submittedName>
        <fullName evidence="4">Uncharacterized protein</fullName>
    </submittedName>
</protein>
<proteinExistence type="predicted"/>
<dbReference type="Pfam" id="PF00563">
    <property type="entry name" value="EAL"/>
    <property type="match status" value="1"/>
</dbReference>
<feature type="transmembrane region" description="Helical" evidence="1">
    <location>
        <begin position="153"/>
        <end position="177"/>
    </location>
</feature>
<dbReference type="Pfam" id="PF00990">
    <property type="entry name" value="GGDEF"/>
    <property type="match status" value="1"/>
</dbReference>
<feature type="transmembrane region" description="Helical" evidence="1">
    <location>
        <begin position="224"/>
        <end position="246"/>
    </location>
</feature>
<accession>A0ABN2LD09</accession>
<feature type="transmembrane region" description="Helical" evidence="1">
    <location>
        <begin position="90"/>
        <end position="111"/>
    </location>
</feature>
<dbReference type="PANTHER" id="PTHR44757">
    <property type="entry name" value="DIGUANYLATE CYCLASE DGCP"/>
    <property type="match status" value="1"/>
</dbReference>
<comment type="caution">
    <text evidence="4">The sequence shown here is derived from an EMBL/GenBank/DDBJ whole genome shotgun (WGS) entry which is preliminary data.</text>
</comment>
<feature type="transmembrane region" description="Helical" evidence="1">
    <location>
        <begin position="189"/>
        <end position="212"/>
    </location>
</feature>
<keyword evidence="1" id="KW-1133">Transmembrane helix</keyword>
<dbReference type="PANTHER" id="PTHR44757:SF2">
    <property type="entry name" value="BIOFILM ARCHITECTURE MAINTENANCE PROTEIN MBAA"/>
    <property type="match status" value="1"/>
</dbReference>
<dbReference type="Gene3D" id="3.30.70.270">
    <property type="match status" value="1"/>
</dbReference>
<feature type="transmembrane region" description="Helical" evidence="1">
    <location>
        <begin position="267"/>
        <end position="288"/>
    </location>
</feature>
<keyword evidence="1" id="KW-0472">Membrane</keyword>
<feature type="transmembrane region" description="Helical" evidence="1">
    <location>
        <begin position="123"/>
        <end position="141"/>
    </location>
</feature>
<evidence type="ECO:0000313" key="4">
    <source>
        <dbReference type="EMBL" id="GAA1781798.1"/>
    </source>
</evidence>
<dbReference type="NCBIfam" id="TIGR00254">
    <property type="entry name" value="GGDEF"/>
    <property type="match status" value="1"/>
</dbReference>
<gene>
    <name evidence="4" type="ORF">GCM10009682_00100</name>
</gene>
<evidence type="ECO:0000259" key="3">
    <source>
        <dbReference type="PROSITE" id="PS50887"/>
    </source>
</evidence>
<feature type="transmembrane region" description="Helical" evidence="1">
    <location>
        <begin position="66"/>
        <end position="84"/>
    </location>
</feature>
<dbReference type="PROSITE" id="PS50887">
    <property type="entry name" value="GGDEF"/>
    <property type="match status" value="1"/>
</dbReference>
<feature type="transmembrane region" description="Helical" evidence="1">
    <location>
        <begin position="12"/>
        <end position="30"/>
    </location>
</feature>
<evidence type="ECO:0000313" key="5">
    <source>
        <dbReference type="Proteomes" id="UP001500218"/>
    </source>
</evidence>
<organism evidence="4 5">
    <name type="scientific">Luedemannella flava</name>
    <dbReference type="NCBI Taxonomy" id="349316"/>
    <lineage>
        <taxon>Bacteria</taxon>
        <taxon>Bacillati</taxon>
        <taxon>Actinomycetota</taxon>
        <taxon>Actinomycetes</taxon>
        <taxon>Micromonosporales</taxon>
        <taxon>Micromonosporaceae</taxon>
        <taxon>Luedemannella</taxon>
    </lineage>
</organism>
<evidence type="ECO:0000256" key="1">
    <source>
        <dbReference type="SAM" id="Phobius"/>
    </source>
</evidence>
<dbReference type="InterPro" id="IPR043128">
    <property type="entry name" value="Rev_trsase/Diguanyl_cyclase"/>
</dbReference>
<dbReference type="RefSeq" id="WP_344124911.1">
    <property type="nucleotide sequence ID" value="NZ_BAAALT010000001.1"/>
</dbReference>
<evidence type="ECO:0000259" key="2">
    <source>
        <dbReference type="PROSITE" id="PS50883"/>
    </source>
</evidence>
<dbReference type="SMART" id="SM00267">
    <property type="entry name" value="GGDEF"/>
    <property type="match status" value="1"/>
</dbReference>
<name>A0ABN2LD09_9ACTN</name>
<dbReference type="InterPro" id="IPR000160">
    <property type="entry name" value="GGDEF_dom"/>
</dbReference>
<feature type="domain" description="GGDEF" evidence="3">
    <location>
        <begin position="391"/>
        <end position="523"/>
    </location>
</feature>
<dbReference type="CDD" id="cd01948">
    <property type="entry name" value="EAL"/>
    <property type="match status" value="1"/>
</dbReference>
<dbReference type="InterPro" id="IPR035919">
    <property type="entry name" value="EAL_sf"/>
</dbReference>
<dbReference type="PROSITE" id="PS50883">
    <property type="entry name" value="EAL"/>
    <property type="match status" value="1"/>
</dbReference>
<dbReference type="SMART" id="SM00052">
    <property type="entry name" value="EAL"/>
    <property type="match status" value="1"/>
</dbReference>
<dbReference type="EMBL" id="BAAALT010000001">
    <property type="protein sequence ID" value="GAA1781798.1"/>
    <property type="molecule type" value="Genomic_DNA"/>
</dbReference>
<dbReference type="Gene3D" id="3.20.20.450">
    <property type="entry name" value="EAL domain"/>
    <property type="match status" value="1"/>
</dbReference>
<keyword evidence="5" id="KW-1185">Reference proteome</keyword>
<feature type="domain" description="EAL" evidence="2">
    <location>
        <begin position="532"/>
        <end position="789"/>
    </location>
</feature>
<dbReference type="Proteomes" id="UP001500218">
    <property type="component" value="Unassembled WGS sequence"/>
</dbReference>
<dbReference type="InterPro" id="IPR001633">
    <property type="entry name" value="EAL_dom"/>
</dbReference>
<dbReference type="CDD" id="cd01949">
    <property type="entry name" value="GGDEF"/>
    <property type="match status" value="1"/>
</dbReference>
<sequence>MALGSVGPSHRPWLILLAGGTAVVLAGQALPLRVGAALWVVVALVALGVATVAITRRDAVHRSGWWALLTGCGLGVASGAIYLIPDPPVLAWVTAIAARHALFVVGLLLLFGVRRARPPGQNILDAAIVSVGLAVVGWTFLVGPSIGNRTPTAAYFGVAIVFTVLDLVTLGCVVRILQGGPSRTPTMSLLAAAGGVVLVADLASATRIAAVGLVGFQPGGIIHLSWQVCGLLLAAATLHPTFGVGYPAPAAAGADQSDVGLPRTRMAIFIATGLIAPAMPVIAVWLAGDIGVATALPTLIGSAVLTGVLLVLLVVKLGQVARLADRRAQYLKVQAATLVVQAGVLHQSMAEQEKLQRQMTHRALHDPLTGLANRALLMERLERMLPTMSDGCGGLLLLDLDGFKDVNDTLGHPAGDDVLVQVADRLHAAIGESGTVARLGGDEFALLLADTGPDLCRHVADRMVEVIRRPYQVADRQVYLAASGGLLLLDRERVDPAEALRDADLALYAAKEAGKNQVVEFSPGMREFRLHYAQLAAGLQVALAGDALTVLYQPIVDLACGRPVALEALLRWRGADGRFVPPGQFIPVAEDIGVVSAIGDQVLRDACAQAARWFDRHQVAVSVNVSGRQLVLPDFADTVLGHLVTAGLPPQALILEITETVLVGPTGPAKDIAYDGLAALRRHGVRIAVDDFGTGYSSLSYLHRLPIDILKIDQTFTGALDSTEEREAALVGAILALGTSLAVPTIAEGVETPRQAALLRAMNCPMAQGYHFARPGTTSEITDYLAGTAPRRAPSVPS</sequence>
<dbReference type="InterPro" id="IPR029787">
    <property type="entry name" value="Nucleotide_cyclase"/>
</dbReference>
<feature type="transmembrane region" description="Helical" evidence="1">
    <location>
        <begin position="36"/>
        <end position="54"/>
    </location>
</feature>